<dbReference type="RefSeq" id="WP_132326034.1">
    <property type="nucleotide sequence ID" value="NZ_FWZT01000038.1"/>
</dbReference>
<feature type="compositionally biased region" description="Basic and acidic residues" evidence="1">
    <location>
        <begin position="51"/>
        <end position="73"/>
    </location>
</feature>
<evidence type="ECO:0000256" key="1">
    <source>
        <dbReference type="SAM" id="MobiDB-lite"/>
    </source>
</evidence>
<feature type="compositionally biased region" description="Basic residues" evidence="1">
    <location>
        <begin position="74"/>
        <end position="83"/>
    </location>
</feature>
<feature type="compositionally biased region" description="Basic and acidic residues" evidence="1">
    <location>
        <begin position="29"/>
        <end position="39"/>
    </location>
</feature>
<protein>
    <submittedName>
        <fullName evidence="2">Uncharacterized protein</fullName>
    </submittedName>
</protein>
<evidence type="ECO:0000313" key="3">
    <source>
        <dbReference type="Proteomes" id="UP000192907"/>
    </source>
</evidence>
<dbReference type="STRING" id="1513793.SAMN06296036_1386"/>
<feature type="compositionally biased region" description="Basic residues" evidence="1">
    <location>
        <begin position="13"/>
        <end position="28"/>
    </location>
</feature>
<dbReference type="AlphaFoldDB" id="A0A1Y6CWE2"/>
<organism evidence="2 3">
    <name type="scientific">Pseudobacteriovorax antillogorgiicola</name>
    <dbReference type="NCBI Taxonomy" id="1513793"/>
    <lineage>
        <taxon>Bacteria</taxon>
        <taxon>Pseudomonadati</taxon>
        <taxon>Bdellovibrionota</taxon>
        <taxon>Oligoflexia</taxon>
        <taxon>Oligoflexales</taxon>
        <taxon>Pseudobacteriovoracaceae</taxon>
        <taxon>Pseudobacteriovorax</taxon>
    </lineage>
</organism>
<keyword evidence="3" id="KW-1185">Reference proteome</keyword>
<proteinExistence type="predicted"/>
<feature type="region of interest" description="Disordered" evidence="1">
    <location>
        <begin position="116"/>
        <end position="140"/>
    </location>
</feature>
<reference evidence="3" key="1">
    <citation type="submission" date="2017-04" db="EMBL/GenBank/DDBJ databases">
        <authorList>
            <person name="Varghese N."/>
            <person name="Submissions S."/>
        </authorList>
    </citation>
    <scope>NUCLEOTIDE SEQUENCE [LARGE SCALE GENOMIC DNA]</scope>
    <source>
        <strain evidence="3">RKEM611</strain>
    </source>
</reference>
<dbReference type="Proteomes" id="UP000192907">
    <property type="component" value="Unassembled WGS sequence"/>
</dbReference>
<accession>A0A1Y6CWE2</accession>
<sequence length="140" mass="16280">MDFDSSDFERKQQVRKAKARELRRKAYQKAKEQQKAYREKQKHQGLTAEQQAEKEALKEKARELRRKAYQDAKAKHKASQKQKKLAEQEAREKARQARDSALSLEKLKLVTFDEDQGTFTPLKTPPPALRLIKTPGDSTD</sequence>
<dbReference type="EMBL" id="FWZT01000038">
    <property type="protein sequence ID" value="SMF81802.1"/>
    <property type="molecule type" value="Genomic_DNA"/>
</dbReference>
<name>A0A1Y6CWE2_9BACT</name>
<feature type="region of interest" description="Disordered" evidence="1">
    <location>
        <begin position="1"/>
        <end position="99"/>
    </location>
</feature>
<feature type="compositionally biased region" description="Basic and acidic residues" evidence="1">
    <location>
        <begin position="84"/>
        <end position="98"/>
    </location>
</feature>
<evidence type="ECO:0000313" key="2">
    <source>
        <dbReference type="EMBL" id="SMF81802.1"/>
    </source>
</evidence>
<gene>
    <name evidence="2" type="ORF">SAMN06296036_1386</name>
</gene>